<dbReference type="SMART" id="SM00382">
    <property type="entry name" value="AAA"/>
    <property type="match status" value="1"/>
</dbReference>
<accession>A0A1I6P0Z8</accession>
<organism evidence="2 3">
    <name type="scientific">Lutibacter maritimus</name>
    <dbReference type="NCBI Taxonomy" id="593133"/>
    <lineage>
        <taxon>Bacteria</taxon>
        <taxon>Pseudomonadati</taxon>
        <taxon>Bacteroidota</taxon>
        <taxon>Flavobacteriia</taxon>
        <taxon>Flavobacteriales</taxon>
        <taxon>Flavobacteriaceae</taxon>
        <taxon>Lutibacter</taxon>
    </lineage>
</organism>
<dbReference type="EMBL" id="FOZP01000001">
    <property type="protein sequence ID" value="SFS33862.1"/>
    <property type="molecule type" value="Genomic_DNA"/>
</dbReference>
<dbReference type="PANTHER" id="PTHR46844:SF1">
    <property type="entry name" value="SLR5058 PROTEIN"/>
    <property type="match status" value="1"/>
</dbReference>
<dbReference type="RefSeq" id="WP_090222887.1">
    <property type="nucleotide sequence ID" value="NZ_FOZP01000001.1"/>
</dbReference>
<evidence type="ECO:0000313" key="3">
    <source>
        <dbReference type="Proteomes" id="UP000199312"/>
    </source>
</evidence>
<feature type="domain" description="AAA+ ATPase" evidence="1">
    <location>
        <begin position="203"/>
        <end position="339"/>
    </location>
</feature>
<proteinExistence type="predicted"/>
<sequence>MNIKANQLETLSILRLKEVVFSLLEKEGYKNLKSSTVNIITGETKEGLSVLTTTFYLYQKILSGSNVEAKELIEKLKLAHKATNPNSMMLISGFSISKSVESTINGAINFNLEIMQRESLSDLIESHFPNFWMYENFDLVSYEKYFLEEMVEKSALLNIQGLEAKAKKLIEIYVKPRIFEIKSDLESNSTQLNRVQEIDIMKRTKSCVIEGDTGSGKSTLLKEIGRLQIEEQQELKTLPIFISPILLFNSDFNIQAASTKLLKDKVPGDWNEIIQSYNILLLIDNIDDFEEKEQINVVEQLNDLSKSKNIRYILTTRSIKTGKINSYCKDVSFFQLRKFNDTQIKEFTSRFFNDNGISSNLIDALEDHRILERLPLTPLSLSLIALVYEKENYEIPATISDIYDNFNQLILGKITATKKFDIIDFNFRERILSIYALEILQNNNGRPFSKINFVKFFKEYFEAKSSSVATEVIEEFLHFFIDNSGILKIEEEEYVNFSHKSFLEYYASLEIFKHKRNLEKDLVDNFLDLNWQNVAIFFAGQSKDMPDFLRNIIEKIKEASKLEEHNNAILGLGYLLQALYQTDNKLREEAVLLSLNQSLILHEWYKKIISDGDILLFKKMRLPALSIFNMYYFYLNFLSSTLSEPLSLAFNRLLEKYKEEGETSTGYQLLTIAAIFHSKRISNSQYLQKLLDETSILKDPYLVTVAEFALYFNSSSDHKDIKQQLGKAYLKMKNVTKDLIKLPANRLRFSNLDLIESNKKITLITEGSTDAEILEHAFTILTNNKIPYWKVKPAGNKSGGAKEVKFILDKAKPLALDNTFVIGLFDHDTEGINQFDGLQFDFYKDYKRVKKMKDANIYGLKLPIPKFRELYVKQEREHFYLAIEHYFDDEILLNYELVKPSGIPGLYKIKDSSGLKTKFSKYIKSLKKAEYFRHFIPLFQTIDDITGVEEIDYQQYI</sequence>
<dbReference type="OrthoDB" id="1488560at2"/>
<dbReference type="Gene3D" id="3.40.50.300">
    <property type="entry name" value="P-loop containing nucleotide triphosphate hydrolases"/>
    <property type="match status" value="1"/>
</dbReference>
<dbReference type="InterPro" id="IPR027417">
    <property type="entry name" value="P-loop_NTPase"/>
</dbReference>
<dbReference type="SUPFAM" id="SSF52540">
    <property type="entry name" value="P-loop containing nucleoside triphosphate hydrolases"/>
    <property type="match status" value="2"/>
</dbReference>
<name>A0A1I6P0Z8_9FLAO</name>
<dbReference type="InterPro" id="IPR007111">
    <property type="entry name" value="NACHT_NTPase"/>
</dbReference>
<evidence type="ECO:0000259" key="1">
    <source>
        <dbReference type="SMART" id="SM00382"/>
    </source>
</evidence>
<dbReference type="Pfam" id="PF05729">
    <property type="entry name" value="NACHT"/>
    <property type="match status" value="1"/>
</dbReference>
<dbReference type="STRING" id="593133.SAMN04488006_0792"/>
<dbReference type="Proteomes" id="UP000199312">
    <property type="component" value="Unassembled WGS sequence"/>
</dbReference>
<dbReference type="AlphaFoldDB" id="A0A1I6P0Z8"/>
<gene>
    <name evidence="2" type="ORF">SAMN04488006_0792</name>
</gene>
<protein>
    <submittedName>
        <fullName evidence="2">NACHT domain-containing protein</fullName>
    </submittedName>
</protein>
<dbReference type="InterPro" id="IPR003593">
    <property type="entry name" value="AAA+_ATPase"/>
</dbReference>
<reference evidence="3" key="1">
    <citation type="submission" date="2016-10" db="EMBL/GenBank/DDBJ databases">
        <authorList>
            <person name="Varghese N."/>
            <person name="Submissions S."/>
        </authorList>
    </citation>
    <scope>NUCLEOTIDE SEQUENCE [LARGE SCALE GENOMIC DNA]</scope>
    <source>
        <strain evidence="3">DSM 24450</strain>
    </source>
</reference>
<keyword evidence="3" id="KW-1185">Reference proteome</keyword>
<evidence type="ECO:0000313" key="2">
    <source>
        <dbReference type="EMBL" id="SFS33862.1"/>
    </source>
</evidence>
<dbReference type="PANTHER" id="PTHR46844">
    <property type="entry name" value="SLR5058 PROTEIN"/>
    <property type="match status" value="1"/>
</dbReference>